<keyword evidence="3" id="KW-1185">Reference proteome</keyword>
<dbReference type="STRING" id="1142394.PSMK_03940"/>
<reference evidence="2 3" key="1">
    <citation type="submission" date="2012-02" db="EMBL/GenBank/DDBJ databases">
        <title>Complete genome sequence of Phycisphaera mikurensis NBRC 102666.</title>
        <authorList>
            <person name="Ankai A."/>
            <person name="Hosoyama A."/>
            <person name="Terui Y."/>
            <person name="Sekine M."/>
            <person name="Fukai R."/>
            <person name="Kato Y."/>
            <person name="Nakamura S."/>
            <person name="Yamada-Narita S."/>
            <person name="Kawakoshi A."/>
            <person name="Fukunaga Y."/>
            <person name="Yamazaki S."/>
            <person name="Fujita N."/>
        </authorList>
    </citation>
    <scope>NUCLEOTIDE SEQUENCE [LARGE SCALE GENOMIC DNA]</scope>
    <source>
        <strain evidence="3">NBRC 102666 / KCTC 22515 / FYK2301M01</strain>
    </source>
</reference>
<evidence type="ECO:0000313" key="2">
    <source>
        <dbReference type="EMBL" id="BAM02553.1"/>
    </source>
</evidence>
<accession>I0IBB5</accession>
<protein>
    <submittedName>
        <fullName evidence="2">Uncharacterized protein</fullName>
    </submittedName>
</protein>
<organism evidence="2 3">
    <name type="scientific">Phycisphaera mikurensis (strain NBRC 102666 / KCTC 22515 / FYK2301M01)</name>
    <dbReference type="NCBI Taxonomy" id="1142394"/>
    <lineage>
        <taxon>Bacteria</taxon>
        <taxon>Pseudomonadati</taxon>
        <taxon>Planctomycetota</taxon>
        <taxon>Phycisphaerae</taxon>
        <taxon>Phycisphaerales</taxon>
        <taxon>Phycisphaeraceae</taxon>
        <taxon>Phycisphaera</taxon>
    </lineage>
</organism>
<dbReference type="AlphaFoldDB" id="I0IBB5"/>
<evidence type="ECO:0000313" key="3">
    <source>
        <dbReference type="Proteomes" id="UP000007881"/>
    </source>
</evidence>
<sequence>MSLSSTPSRAPPGRQAAADRRPNGSIPSTVRGSGGGGVRRGQLGAASRRGRLACRPPLAAWQSQPLDAGSLALARGRLPIGIYRFCMSAR</sequence>
<name>I0IBB5_PHYMF</name>
<evidence type="ECO:0000256" key="1">
    <source>
        <dbReference type="SAM" id="MobiDB-lite"/>
    </source>
</evidence>
<feature type="region of interest" description="Disordered" evidence="1">
    <location>
        <begin position="1"/>
        <end position="49"/>
    </location>
</feature>
<gene>
    <name evidence="2" type="ordered locus">PSMK_03940</name>
</gene>
<proteinExistence type="predicted"/>
<dbReference type="Proteomes" id="UP000007881">
    <property type="component" value="Chromosome"/>
</dbReference>
<dbReference type="KEGG" id="phm:PSMK_03940"/>
<dbReference type="HOGENOM" id="CLU_2438234_0_0_0"/>
<dbReference type="EMBL" id="AP012338">
    <property type="protein sequence ID" value="BAM02553.1"/>
    <property type="molecule type" value="Genomic_DNA"/>
</dbReference>